<organism evidence="4 5">
    <name type="scientific">Panaeolus cyanescens</name>
    <dbReference type="NCBI Taxonomy" id="181874"/>
    <lineage>
        <taxon>Eukaryota</taxon>
        <taxon>Fungi</taxon>
        <taxon>Dikarya</taxon>
        <taxon>Basidiomycota</taxon>
        <taxon>Agaricomycotina</taxon>
        <taxon>Agaricomycetes</taxon>
        <taxon>Agaricomycetidae</taxon>
        <taxon>Agaricales</taxon>
        <taxon>Agaricineae</taxon>
        <taxon>Galeropsidaceae</taxon>
        <taxon>Panaeolus</taxon>
    </lineage>
</organism>
<evidence type="ECO:0000256" key="1">
    <source>
        <dbReference type="ARBA" id="ARBA00010088"/>
    </source>
</evidence>
<accession>A0A409YVS4</accession>
<dbReference type="PANTHER" id="PTHR43248">
    <property type="entry name" value="2-SUCCINYL-6-HYDROXY-2,4-CYCLOHEXADIENE-1-CARBOXYLATE SYNTHASE"/>
    <property type="match status" value="1"/>
</dbReference>
<dbReference type="PANTHER" id="PTHR43248:SF2">
    <property type="entry name" value="PROLYL AMINOPEPTIDASE"/>
    <property type="match status" value="1"/>
</dbReference>
<comment type="similarity">
    <text evidence="1">Belongs to the peptidase S33 family.</text>
</comment>
<dbReference type="GO" id="GO:0008233">
    <property type="term" value="F:peptidase activity"/>
    <property type="evidence" value="ECO:0007669"/>
    <property type="project" value="InterPro"/>
</dbReference>
<dbReference type="InterPro" id="IPR000073">
    <property type="entry name" value="AB_hydrolase_1"/>
</dbReference>
<keyword evidence="5" id="KW-1185">Reference proteome</keyword>
<dbReference type="InterPro" id="IPR029058">
    <property type="entry name" value="AB_hydrolase_fold"/>
</dbReference>
<keyword evidence="2" id="KW-0378">Hydrolase</keyword>
<sequence>MLSGSASRSIDYETYTIKDGLKIVERFFNLPLDHSRPDGEKIRVFARQAIPKAKAKTAQDEAKLPFNEPDPILITLVVYLQGGPGFESRMPGNSGFAKELHEQGYQILWLDQRGTGLSTPVLPDTLPSHVKSDEEIAQYLKFFRADSIVKDCEAIRHILLGDKESPEDQKWSLIGQSFGGFCVVTYLSIFPQGLKEVFIAGGLPPLVDQPDTVYDALARQVIKRNKIYYEKYPADIKRVRNILAYLESTKVSLPSGGFLTVNRFQQLGISLGMHGGIDNLHQIIFRASNDLELFKKISSKTLQQIEQTQSFDGNPIYAILHEPCYLQGQPSNWSASRVLHNYSEYIWDRVKRQPDTEPFYFVGEMMYPGMFEDYANLRPWQGAAEILAKSADWPRLYDTEQLAKNEVKVNAITYYTDMYVDFDFAQRTAARINNVEQYITNQLFHNGITKDPGDVMKTLFKLSKREYD</sequence>
<evidence type="ECO:0000256" key="2">
    <source>
        <dbReference type="ARBA" id="ARBA00022801"/>
    </source>
</evidence>
<dbReference type="Pfam" id="PF00561">
    <property type="entry name" value="Abhydrolase_1"/>
    <property type="match status" value="1"/>
</dbReference>
<evidence type="ECO:0000313" key="5">
    <source>
        <dbReference type="Proteomes" id="UP000284842"/>
    </source>
</evidence>
<dbReference type="InParanoid" id="A0A409YVS4"/>
<gene>
    <name evidence="4" type="ORF">CVT24_010913</name>
</gene>
<dbReference type="STRING" id="181874.A0A409YVS4"/>
<dbReference type="OrthoDB" id="1898734at2759"/>
<comment type="caution">
    <text evidence="4">The sequence shown here is derived from an EMBL/GenBank/DDBJ whole genome shotgun (WGS) entry which is preliminary data.</text>
</comment>
<dbReference type="Gene3D" id="3.40.50.1820">
    <property type="entry name" value="alpha/beta hydrolase"/>
    <property type="match status" value="1"/>
</dbReference>
<dbReference type="InterPro" id="IPR002410">
    <property type="entry name" value="Peptidase_S33"/>
</dbReference>
<reference evidence="4 5" key="1">
    <citation type="journal article" date="2018" name="Evol. Lett.">
        <title>Horizontal gene cluster transfer increased hallucinogenic mushroom diversity.</title>
        <authorList>
            <person name="Reynolds H.T."/>
            <person name="Vijayakumar V."/>
            <person name="Gluck-Thaler E."/>
            <person name="Korotkin H.B."/>
            <person name="Matheny P.B."/>
            <person name="Slot J.C."/>
        </authorList>
    </citation>
    <scope>NUCLEOTIDE SEQUENCE [LARGE SCALE GENOMIC DNA]</scope>
    <source>
        <strain evidence="4 5">2629</strain>
    </source>
</reference>
<evidence type="ECO:0000313" key="4">
    <source>
        <dbReference type="EMBL" id="PPR07092.1"/>
    </source>
</evidence>
<name>A0A409YVS4_9AGAR</name>
<dbReference type="SUPFAM" id="SSF53474">
    <property type="entry name" value="alpha/beta-Hydrolases"/>
    <property type="match status" value="1"/>
</dbReference>
<dbReference type="InterPro" id="IPR051601">
    <property type="entry name" value="Serine_prot/Carboxylest_S33"/>
</dbReference>
<evidence type="ECO:0000259" key="3">
    <source>
        <dbReference type="Pfam" id="PF00561"/>
    </source>
</evidence>
<dbReference type="AlphaFoldDB" id="A0A409YVS4"/>
<proteinExistence type="inferred from homology"/>
<dbReference type="Proteomes" id="UP000284842">
    <property type="component" value="Unassembled WGS sequence"/>
</dbReference>
<protein>
    <recommendedName>
        <fullName evidence="3">AB hydrolase-1 domain-containing protein</fullName>
    </recommendedName>
</protein>
<dbReference type="PRINTS" id="PR00793">
    <property type="entry name" value="PROAMNOPTASE"/>
</dbReference>
<dbReference type="GO" id="GO:0006508">
    <property type="term" value="P:proteolysis"/>
    <property type="evidence" value="ECO:0007669"/>
    <property type="project" value="InterPro"/>
</dbReference>
<dbReference type="EMBL" id="NHTK01000523">
    <property type="protein sequence ID" value="PPR07092.1"/>
    <property type="molecule type" value="Genomic_DNA"/>
</dbReference>
<feature type="domain" description="AB hydrolase-1" evidence="3">
    <location>
        <begin position="76"/>
        <end position="238"/>
    </location>
</feature>